<organism evidence="15 16">
    <name type="scientific">Meripilus lineatus</name>
    <dbReference type="NCBI Taxonomy" id="2056292"/>
    <lineage>
        <taxon>Eukaryota</taxon>
        <taxon>Fungi</taxon>
        <taxon>Dikarya</taxon>
        <taxon>Basidiomycota</taxon>
        <taxon>Agaricomycotina</taxon>
        <taxon>Agaricomycetes</taxon>
        <taxon>Polyporales</taxon>
        <taxon>Meripilaceae</taxon>
        <taxon>Meripilus</taxon>
    </lineage>
</organism>
<dbReference type="InterPro" id="IPR002401">
    <property type="entry name" value="Cyt_P450_E_grp-I"/>
</dbReference>
<keyword evidence="7 13" id="KW-0479">Metal-binding</keyword>
<dbReference type="Gene3D" id="1.10.630.10">
    <property type="entry name" value="Cytochrome P450"/>
    <property type="match status" value="1"/>
</dbReference>
<evidence type="ECO:0000313" key="16">
    <source>
        <dbReference type="Proteomes" id="UP001212997"/>
    </source>
</evidence>
<comment type="similarity">
    <text evidence="4 14">Belongs to the cytochrome P450 family.</text>
</comment>
<name>A0AAD5V4D0_9APHY</name>
<dbReference type="CDD" id="cd11065">
    <property type="entry name" value="CYP64-like"/>
    <property type="match status" value="1"/>
</dbReference>
<evidence type="ECO:0000256" key="6">
    <source>
        <dbReference type="ARBA" id="ARBA00022692"/>
    </source>
</evidence>
<dbReference type="PRINTS" id="PR00463">
    <property type="entry name" value="EP450I"/>
</dbReference>
<dbReference type="PANTHER" id="PTHR46300:SF7">
    <property type="entry name" value="P450, PUTATIVE (EUROFUNG)-RELATED"/>
    <property type="match status" value="1"/>
</dbReference>
<evidence type="ECO:0000256" key="3">
    <source>
        <dbReference type="ARBA" id="ARBA00005179"/>
    </source>
</evidence>
<dbReference type="GO" id="GO:0004497">
    <property type="term" value="F:monooxygenase activity"/>
    <property type="evidence" value="ECO:0007669"/>
    <property type="project" value="UniProtKB-KW"/>
</dbReference>
<comment type="cofactor">
    <cofactor evidence="1 13">
        <name>heme</name>
        <dbReference type="ChEBI" id="CHEBI:30413"/>
    </cofactor>
</comment>
<dbReference type="InterPro" id="IPR017972">
    <property type="entry name" value="Cyt_P450_CS"/>
</dbReference>
<dbReference type="GO" id="GO:0016020">
    <property type="term" value="C:membrane"/>
    <property type="evidence" value="ECO:0007669"/>
    <property type="project" value="UniProtKB-SubCell"/>
</dbReference>
<evidence type="ECO:0000256" key="14">
    <source>
        <dbReference type="RuleBase" id="RU000461"/>
    </source>
</evidence>
<dbReference type="AlphaFoldDB" id="A0AAD5V4D0"/>
<comment type="caution">
    <text evidence="15">The sequence shown here is derived from an EMBL/GenBank/DDBJ whole genome shotgun (WGS) entry which is preliminary data.</text>
</comment>
<evidence type="ECO:0000256" key="5">
    <source>
        <dbReference type="ARBA" id="ARBA00022617"/>
    </source>
</evidence>
<keyword evidence="9 14" id="KW-0560">Oxidoreductase</keyword>
<dbReference type="Pfam" id="PF00067">
    <property type="entry name" value="p450"/>
    <property type="match status" value="1"/>
</dbReference>
<proteinExistence type="inferred from homology"/>
<comment type="pathway">
    <text evidence="3">Secondary metabolite biosynthesis.</text>
</comment>
<dbReference type="SUPFAM" id="SSF48264">
    <property type="entry name" value="Cytochrome P450"/>
    <property type="match status" value="1"/>
</dbReference>
<dbReference type="InterPro" id="IPR036396">
    <property type="entry name" value="Cyt_P450_sf"/>
</dbReference>
<dbReference type="Proteomes" id="UP001212997">
    <property type="component" value="Unassembled WGS sequence"/>
</dbReference>
<evidence type="ECO:0000256" key="2">
    <source>
        <dbReference type="ARBA" id="ARBA00004167"/>
    </source>
</evidence>
<evidence type="ECO:0000256" key="13">
    <source>
        <dbReference type="PIRSR" id="PIRSR602401-1"/>
    </source>
</evidence>
<keyword evidence="11 14" id="KW-0503">Monooxygenase</keyword>
<dbReference type="PANTHER" id="PTHR46300">
    <property type="entry name" value="P450, PUTATIVE (EUROFUNG)-RELATED-RELATED"/>
    <property type="match status" value="1"/>
</dbReference>
<dbReference type="EMBL" id="JANAWD010000142">
    <property type="protein sequence ID" value="KAJ3485761.1"/>
    <property type="molecule type" value="Genomic_DNA"/>
</dbReference>
<evidence type="ECO:0000313" key="15">
    <source>
        <dbReference type="EMBL" id="KAJ3485761.1"/>
    </source>
</evidence>
<accession>A0AAD5V4D0</accession>
<dbReference type="PROSITE" id="PS00086">
    <property type="entry name" value="CYTOCHROME_P450"/>
    <property type="match status" value="1"/>
</dbReference>
<keyword evidence="12" id="KW-0472">Membrane</keyword>
<evidence type="ECO:0008006" key="17">
    <source>
        <dbReference type="Google" id="ProtNLM"/>
    </source>
</evidence>
<comment type="subcellular location">
    <subcellularLocation>
        <location evidence="2">Membrane</location>
        <topology evidence="2">Single-pass membrane protein</topology>
    </subcellularLocation>
</comment>
<dbReference type="GO" id="GO:0016705">
    <property type="term" value="F:oxidoreductase activity, acting on paired donors, with incorporation or reduction of molecular oxygen"/>
    <property type="evidence" value="ECO:0007669"/>
    <property type="project" value="InterPro"/>
</dbReference>
<evidence type="ECO:0000256" key="4">
    <source>
        <dbReference type="ARBA" id="ARBA00010617"/>
    </source>
</evidence>
<keyword evidence="8" id="KW-1133">Transmembrane helix</keyword>
<evidence type="ECO:0000256" key="12">
    <source>
        <dbReference type="ARBA" id="ARBA00023136"/>
    </source>
</evidence>
<dbReference type="GO" id="GO:0020037">
    <property type="term" value="F:heme binding"/>
    <property type="evidence" value="ECO:0007669"/>
    <property type="project" value="InterPro"/>
</dbReference>
<evidence type="ECO:0000256" key="9">
    <source>
        <dbReference type="ARBA" id="ARBA00023002"/>
    </source>
</evidence>
<evidence type="ECO:0000256" key="1">
    <source>
        <dbReference type="ARBA" id="ARBA00001971"/>
    </source>
</evidence>
<sequence length="510" mass="57936">MTSLLKYSASYFRTTMELGVLDFTLTFLALRPPGPRQVPILGNILQIPVDSAWKVYQGWGRQFGSDIVYLSGLGMNIIVLNSLEATSELFDKRSQIYNDRPHSILLHDLVGFDWTMLFTHYGQRFKDMRKALQQEFNSGRVMNYQDSQIDAVHELLQELLCQPKRFNKAFRGMASKIVMKSAYGIDIQSENDEYVRIAEKGLEILTTSVGQGIPLIDILPILRHLPAWFPGMGTKRQAREWRQCADLMRSMPFDNVKARIASGETLQCAASSLLENSKGTDYEEDVIRSALGSMYAGAADTVTYMLSWFVLAMVLYPQVQQKAQREIDEIIGRGRLPIFADRQRLPYINAIYNECLRWHPVIELSFPHRLMEDDVYKGYFLPQGSLVFGNAHAILHDEDVYPNPKQFMPERFLRVDGSWNPDARDPSVAFGFGRRICPGRFIARETLWIAIASILSSFTISAARDENGKELIPDEAHLPGGIVSPAPFKCNIKPRSTDHEALILATQRKE</sequence>
<keyword evidence="5 13" id="KW-0349">Heme</keyword>
<keyword evidence="16" id="KW-1185">Reference proteome</keyword>
<evidence type="ECO:0000256" key="11">
    <source>
        <dbReference type="ARBA" id="ARBA00023033"/>
    </source>
</evidence>
<gene>
    <name evidence="15" type="ORF">NLI96_g4713</name>
</gene>
<evidence type="ECO:0000256" key="10">
    <source>
        <dbReference type="ARBA" id="ARBA00023004"/>
    </source>
</evidence>
<reference evidence="15" key="1">
    <citation type="submission" date="2022-07" db="EMBL/GenBank/DDBJ databases">
        <title>Genome Sequence of Physisporinus lineatus.</title>
        <authorList>
            <person name="Buettner E."/>
        </authorList>
    </citation>
    <scope>NUCLEOTIDE SEQUENCE</scope>
    <source>
        <strain evidence="15">VT162</strain>
    </source>
</reference>
<dbReference type="PRINTS" id="PR00385">
    <property type="entry name" value="P450"/>
</dbReference>
<feature type="binding site" description="axial binding residue" evidence="13">
    <location>
        <position position="437"/>
    </location>
    <ligand>
        <name>heme</name>
        <dbReference type="ChEBI" id="CHEBI:30413"/>
    </ligand>
    <ligandPart>
        <name>Fe</name>
        <dbReference type="ChEBI" id="CHEBI:18248"/>
    </ligandPart>
</feature>
<protein>
    <recommendedName>
        <fullName evidence="17">Cytochrome P450</fullName>
    </recommendedName>
</protein>
<dbReference type="InterPro" id="IPR001128">
    <property type="entry name" value="Cyt_P450"/>
</dbReference>
<evidence type="ECO:0000256" key="8">
    <source>
        <dbReference type="ARBA" id="ARBA00022989"/>
    </source>
</evidence>
<keyword evidence="10 13" id="KW-0408">Iron</keyword>
<keyword evidence="6" id="KW-0812">Transmembrane</keyword>
<dbReference type="InterPro" id="IPR050364">
    <property type="entry name" value="Cytochrome_P450_fung"/>
</dbReference>
<evidence type="ECO:0000256" key="7">
    <source>
        <dbReference type="ARBA" id="ARBA00022723"/>
    </source>
</evidence>
<dbReference type="GO" id="GO:0005506">
    <property type="term" value="F:iron ion binding"/>
    <property type="evidence" value="ECO:0007669"/>
    <property type="project" value="InterPro"/>
</dbReference>